<accession>A0A7S0GHL0</accession>
<organism evidence="2">
    <name type="scientific">Proboscia inermis</name>
    <dbReference type="NCBI Taxonomy" id="420281"/>
    <lineage>
        <taxon>Eukaryota</taxon>
        <taxon>Sar</taxon>
        <taxon>Stramenopiles</taxon>
        <taxon>Ochrophyta</taxon>
        <taxon>Bacillariophyta</taxon>
        <taxon>Coscinodiscophyceae</taxon>
        <taxon>Rhizosoleniophycidae</taxon>
        <taxon>Rhizosoleniales</taxon>
        <taxon>Rhizosoleniaceae</taxon>
        <taxon>Proboscia</taxon>
    </lineage>
</organism>
<sequence length="128" mass="13867">MPFRYAAAAPATAPQMMCAKMEGVGGGLGISSAAHVSRGTEYDNLEGKSLLKAKSFTRRKSERITVTTVLYNVVVGGIPTEVDVLAAIDDLEQLYSACSRPLDKIRTSSMTETNKNSRGRHQQQLLHP</sequence>
<name>A0A7S0GHL0_9STRA</name>
<evidence type="ECO:0000256" key="1">
    <source>
        <dbReference type="SAM" id="MobiDB-lite"/>
    </source>
</evidence>
<evidence type="ECO:0000313" key="2">
    <source>
        <dbReference type="EMBL" id="CAD8417288.1"/>
    </source>
</evidence>
<proteinExistence type="predicted"/>
<dbReference type="AlphaFoldDB" id="A0A7S0GHL0"/>
<feature type="region of interest" description="Disordered" evidence="1">
    <location>
        <begin position="106"/>
        <end position="128"/>
    </location>
</feature>
<feature type="compositionally biased region" description="Polar residues" evidence="1">
    <location>
        <begin position="107"/>
        <end position="128"/>
    </location>
</feature>
<protein>
    <submittedName>
        <fullName evidence="2">Uncharacterized protein</fullName>
    </submittedName>
</protein>
<gene>
    <name evidence="2" type="ORF">PINE0816_LOCUS13423</name>
</gene>
<dbReference type="EMBL" id="HBEL01028912">
    <property type="protein sequence ID" value="CAD8417288.1"/>
    <property type="molecule type" value="Transcribed_RNA"/>
</dbReference>
<reference evidence="2" key="1">
    <citation type="submission" date="2021-01" db="EMBL/GenBank/DDBJ databases">
        <authorList>
            <person name="Corre E."/>
            <person name="Pelletier E."/>
            <person name="Niang G."/>
            <person name="Scheremetjew M."/>
            <person name="Finn R."/>
            <person name="Kale V."/>
            <person name="Holt S."/>
            <person name="Cochrane G."/>
            <person name="Meng A."/>
            <person name="Brown T."/>
            <person name="Cohen L."/>
        </authorList>
    </citation>
    <scope>NUCLEOTIDE SEQUENCE</scope>
    <source>
        <strain evidence="2">CCAP1064/1</strain>
    </source>
</reference>